<reference evidence="2" key="1">
    <citation type="submission" date="2023-05" db="EMBL/GenBank/DDBJ databases">
        <title>Nepenthes gracilis genome sequencing.</title>
        <authorList>
            <person name="Fukushima K."/>
        </authorList>
    </citation>
    <scope>NUCLEOTIDE SEQUENCE</scope>
    <source>
        <strain evidence="2">SING2019-196</strain>
    </source>
</reference>
<evidence type="ECO:0000313" key="2">
    <source>
        <dbReference type="EMBL" id="GMH04472.1"/>
    </source>
</evidence>
<keyword evidence="1" id="KW-0812">Transmembrane</keyword>
<gene>
    <name evidence="2" type="ORF">Nepgr_006311</name>
</gene>
<proteinExistence type="predicted"/>
<dbReference type="PANTHER" id="PTHR32254:SF3">
    <property type="entry name" value="EXPRESSED PROTEIN-RELATED"/>
    <property type="match status" value="1"/>
</dbReference>
<feature type="transmembrane region" description="Helical" evidence="1">
    <location>
        <begin position="12"/>
        <end position="34"/>
    </location>
</feature>
<protein>
    <submittedName>
        <fullName evidence="2">Uncharacterized protein</fullName>
    </submittedName>
</protein>
<evidence type="ECO:0000313" key="3">
    <source>
        <dbReference type="Proteomes" id="UP001279734"/>
    </source>
</evidence>
<keyword evidence="3" id="KW-1185">Reference proteome</keyword>
<sequence length="176" mass="19395">MTGGSRRPTACLRWCLVTFAVVSALCVSGPALYWKIKKGFFNLKRSLPSCPPCVCDCPPPLSLLQIAPGLANLSVTDCGSSDPDLKKEMEKQLVDLLTEELKLQDAVALEHAQHMNATLAEARRVASQYQGEADKCIAATETCEAARQHAEALLIREKKVTSLWERRARRLGWEGK</sequence>
<keyword evidence="1" id="KW-0472">Membrane</keyword>
<dbReference type="EMBL" id="BSYO01000005">
    <property type="protein sequence ID" value="GMH04472.1"/>
    <property type="molecule type" value="Genomic_DNA"/>
</dbReference>
<accession>A0AAD3S5E4</accession>
<dbReference type="Pfam" id="PF06364">
    <property type="entry name" value="DUF1068"/>
    <property type="match status" value="1"/>
</dbReference>
<keyword evidence="1" id="KW-1133">Transmembrane helix</keyword>
<dbReference type="Proteomes" id="UP001279734">
    <property type="component" value="Unassembled WGS sequence"/>
</dbReference>
<organism evidence="2 3">
    <name type="scientific">Nepenthes gracilis</name>
    <name type="common">Slender pitcher plant</name>
    <dbReference type="NCBI Taxonomy" id="150966"/>
    <lineage>
        <taxon>Eukaryota</taxon>
        <taxon>Viridiplantae</taxon>
        <taxon>Streptophyta</taxon>
        <taxon>Embryophyta</taxon>
        <taxon>Tracheophyta</taxon>
        <taxon>Spermatophyta</taxon>
        <taxon>Magnoliopsida</taxon>
        <taxon>eudicotyledons</taxon>
        <taxon>Gunneridae</taxon>
        <taxon>Pentapetalae</taxon>
        <taxon>Caryophyllales</taxon>
        <taxon>Nepenthaceae</taxon>
        <taxon>Nepenthes</taxon>
    </lineage>
</organism>
<evidence type="ECO:0000256" key="1">
    <source>
        <dbReference type="SAM" id="Phobius"/>
    </source>
</evidence>
<name>A0AAD3S5E4_NEPGR</name>
<comment type="caution">
    <text evidence="2">The sequence shown here is derived from an EMBL/GenBank/DDBJ whole genome shotgun (WGS) entry which is preliminary data.</text>
</comment>
<dbReference type="AlphaFoldDB" id="A0AAD3S5E4"/>
<dbReference type="PANTHER" id="PTHR32254">
    <property type="entry name" value="EXPRESSED PROTEIN"/>
    <property type="match status" value="1"/>
</dbReference>
<dbReference type="InterPro" id="IPR010471">
    <property type="entry name" value="DUF1068"/>
</dbReference>